<dbReference type="GO" id="GO:0071897">
    <property type="term" value="P:DNA biosynthetic process"/>
    <property type="evidence" value="ECO:0007669"/>
    <property type="project" value="UniProtKB-ARBA"/>
</dbReference>
<feature type="signal peptide" evidence="1">
    <location>
        <begin position="1"/>
        <end position="25"/>
    </location>
</feature>
<dbReference type="OrthoDB" id="6434259at2759"/>
<gene>
    <name evidence="2" type="primary">AVEN_138624_1</name>
    <name evidence="2" type="ORF">NPIL_165161</name>
</gene>
<keyword evidence="1" id="KW-0732">Signal</keyword>
<comment type="caution">
    <text evidence="2">The sequence shown here is derived from an EMBL/GenBank/DDBJ whole genome shotgun (WGS) entry which is preliminary data.</text>
</comment>
<name>A0A8X6U0X6_NEPPI</name>
<evidence type="ECO:0000313" key="2">
    <source>
        <dbReference type="EMBL" id="GFT78559.1"/>
    </source>
</evidence>
<sequence>MVGPRVQPELFSILIQFRLFSVAICADVEKMFSQIKVHEEDVDWQRILWRDSPTEPIKEYRLTSVTYGTSSAPFLSTRILKHPAIDEPENYPAASRATLCHSYFDDLLNRSAIRKGTILLVFELQERMKRGGFSLRKWVSKDPDVLENISEKLKAVDSKHAIEPVKILGIALARC</sequence>
<dbReference type="EMBL" id="BMAW01118207">
    <property type="protein sequence ID" value="GFT78559.1"/>
    <property type="molecule type" value="Genomic_DNA"/>
</dbReference>
<proteinExistence type="predicted"/>
<protein>
    <submittedName>
        <fullName evidence="2">Uncharacterized protein</fullName>
    </submittedName>
</protein>
<dbReference type="SUPFAM" id="SSF56672">
    <property type="entry name" value="DNA/RNA polymerases"/>
    <property type="match status" value="1"/>
</dbReference>
<reference evidence="2" key="1">
    <citation type="submission" date="2020-08" db="EMBL/GenBank/DDBJ databases">
        <title>Multicomponent nature underlies the extraordinary mechanical properties of spider dragline silk.</title>
        <authorList>
            <person name="Kono N."/>
            <person name="Nakamura H."/>
            <person name="Mori M."/>
            <person name="Yoshida Y."/>
            <person name="Ohtoshi R."/>
            <person name="Malay A.D."/>
            <person name="Moran D.A.P."/>
            <person name="Tomita M."/>
            <person name="Numata K."/>
            <person name="Arakawa K."/>
        </authorList>
    </citation>
    <scope>NUCLEOTIDE SEQUENCE</scope>
</reference>
<feature type="chain" id="PRO_5036483169" evidence="1">
    <location>
        <begin position="26"/>
        <end position="175"/>
    </location>
</feature>
<dbReference type="PANTHER" id="PTHR47331">
    <property type="entry name" value="PHD-TYPE DOMAIN-CONTAINING PROTEIN"/>
    <property type="match status" value="1"/>
</dbReference>
<organism evidence="2 3">
    <name type="scientific">Nephila pilipes</name>
    <name type="common">Giant wood spider</name>
    <name type="synonym">Nephila maculata</name>
    <dbReference type="NCBI Taxonomy" id="299642"/>
    <lineage>
        <taxon>Eukaryota</taxon>
        <taxon>Metazoa</taxon>
        <taxon>Ecdysozoa</taxon>
        <taxon>Arthropoda</taxon>
        <taxon>Chelicerata</taxon>
        <taxon>Arachnida</taxon>
        <taxon>Araneae</taxon>
        <taxon>Araneomorphae</taxon>
        <taxon>Entelegynae</taxon>
        <taxon>Araneoidea</taxon>
        <taxon>Nephilidae</taxon>
        <taxon>Nephila</taxon>
    </lineage>
</organism>
<accession>A0A8X6U0X6</accession>
<keyword evidence="3" id="KW-1185">Reference proteome</keyword>
<evidence type="ECO:0000313" key="3">
    <source>
        <dbReference type="Proteomes" id="UP000887013"/>
    </source>
</evidence>
<evidence type="ECO:0000256" key="1">
    <source>
        <dbReference type="SAM" id="SignalP"/>
    </source>
</evidence>
<dbReference type="Proteomes" id="UP000887013">
    <property type="component" value="Unassembled WGS sequence"/>
</dbReference>
<dbReference type="AlphaFoldDB" id="A0A8X6U0X6"/>
<dbReference type="InterPro" id="IPR043502">
    <property type="entry name" value="DNA/RNA_pol_sf"/>
</dbReference>